<dbReference type="InterPro" id="IPR050471">
    <property type="entry name" value="AB_hydrolase"/>
</dbReference>
<accession>A0A7I8BTX7</accession>
<dbReference type="EMBL" id="AP023175">
    <property type="protein sequence ID" value="BCF92247.1"/>
    <property type="molecule type" value="Genomic_DNA"/>
</dbReference>
<dbReference type="KEGG" id="plad:PPGU16_53140"/>
<dbReference type="InterPro" id="IPR000073">
    <property type="entry name" value="AB_hydrolase_1"/>
</dbReference>
<keyword evidence="4" id="KW-1185">Reference proteome</keyword>
<dbReference type="SUPFAM" id="SSF53474">
    <property type="entry name" value="alpha/beta-Hydrolases"/>
    <property type="match status" value="1"/>
</dbReference>
<evidence type="ECO:0000313" key="3">
    <source>
        <dbReference type="EMBL" id="BCF92247.1"/>
    </source>
</evidence>
<dbReference type="PANTHER" id="PTHR43433">
    <property type="entry name" value="HYDROLASE, ALPHA/BETA FOLD FAMILY PROTEIN"/>
    <property type="match status" value="1"/>
</dbReference>
<evidence type="ECO:0000259" key="2">
    <source>
        <dbReference type="Pfam" id="PF00561"/>
    </source>
</evidence>
<reference evidence="3 4" key="1">
    <citation type="journal article" date="2020" name="Genes (Basel)">
        <title>Genomic Comparison of Insect Gut Symbionts from Divergent Burkholderia Subclades.</title>
        <authorList>
            <person name="Takeshita K."/>
            <person name="Kikuchi Y."/>
        </authorList>
    </citation>
    <scope>NUCLEOTIDE SEQUENCE [LARGE SCALE GENOMIC DNA]</scope>
    <source>
        <strain evidence="3 4">PGU16</strain>
    </source>
</reference>
<dbReference type="PANTHER" id="PTHR43433:SF4">
    <property type="entry name" value="NON-HEME CHLOROPEROXIDASE-RELATED"/>
    <property type="match status" value="1"/>
</dbReference>
<dbReference type="Pfam" id="PF00561">
    <property type="entry name" value="Abhydrolase_1"/>
    <property type="match status" value="1"/>
</dbReference>
<comment type="similarity">
    <text evidence="1">Belongs to the AB hydrolase superfamily. Bacterial non-heme haloperoxidase / perhydrolase family.</text>
</comment>
<feature type="domain" description="AB hydrolase-1" evidence="2">
    <location>
        <begin position="22"/>
        <end position="257"/>
    </location>
</feature>
<dbReference type="GO" id="GO:0003824">
    <property type="term" value="F:catalytic activity"/>
    <property type="evidence" value="ECO:0007669"/>
    <property type="project" value="InterPro"/>
</dbReference>
<dbReference type="FunFam" id="3.40.50.1820:FF:000205">
    <property type="entry name" value="Non-haem bromoperoxidase BPO-A2"/>
    <property type="match status" value="1"/>
</dbReference>
<protein>
    <submittedName>
        <fullName evidence="3">Arylesterase</fullName>
    </submittedName>
</protein>
<dbReference type="InterPro" id="IPR029058">
    <property type="entry name" value="AB_hydrolase_fold"/>
</dbReference>
<name>A0A7I8BTX7_9BURK</name>
<organism evidence="3 4">
    <name type="scientific">Paraburkholderia largidicola</name>
    <dbReference type="NCBI Taxonomy" id="3014751"/>
    <lineage>
        <taxon>Bacteria</taxon>
        <taxon>Pseudomonadati</taxon>
        <taxon>Pseudomonadota</taxon>
        <taxon>Betaproteobacteria</taxon>
        <taxon>Burkholderiales</taxon>
        <taxon>Burkholderiaceae</taxon>
        <taxon>Paraburkholderia</taxon>
    </lineage>
</organism>
<dbReference type="Proteomes" id="UP000510888">
    <property type="component" value="Chromosome 2"/>
</dbReference>
<dbReference type="AlphaFoldDB" id="A0A7I8BTX7"/>
<evidence type="ECO:0000256" key="1">
    <source>
        <dbReference type="ARBA" id="ARBA00038128"/>
    </source>
</evidence>
<dbReference type="PRINTS" id="PR00111">
    <property type="entry name" value="ABHYDROLASE"/>
</dbReference>
<dbReference type="PRINTS" id="PR00412">
    <property type="entry name" value="EPOXHYDRLASE"/>
</dbReference>
<dbReference type="Gene3D" id="3.40.50.1820">
    <property type="entry name" value="alpha/beta hydrolase"/>
    <property type="match status" value="1"/>
</dbReference>
<evidence type="ECO:0000313" key="4">
    <source>
        <dbReference type="Proteomes" id="UP000510888"/>
    </source>
</evidence>
<dbReference type="RefSeq" id="WP_180723419.1">
    <property type="nucleotide sequence ID" value="NZ_AP023175.1"/>
</dbReference>
<dbReference type="InterPro" id="IPR000639">
    <property type="entry name" value="Epox_hydrolase-like"/>
</dbReference>
<gene>
    <name evidence="3" type="ORF">PPGU16_53140</name>
</gene>
<proteinExistence type="inferred from homology"/>
<sequence>MPYCKTRDGVSLFYNDWGTGRPVVLIHGWPLNADFWEPQSTCLASNGFRVISYDRRGFGRSDQPWSGYDYDTLADDLDTLMRHLDLREATLIGFSMGGGEVARYMSRHGTARVAQAVLMSAVTPSLKKSAENPEGIDESVFGALLKALEDDRAGFLADFREGFFNGASSGSAVSRGVLDWYSFLASQASLRATVECARAWADTDFRGDLARMTVPTLILHGSADINVPPEITVHLAARLIVNARYIEYEGSGHAIGITDRERVNADLLAFLREAGR</sequence>